<dbReference type="GO" id="GO:0000978">
    <property type="term" value="F:RNA polymerase II cis-regulatory region sequence-specific DNA binding"/>
    <property type="evidence" value="ECO:0007669"/>
    <property type="project" value="TreeGrafter"/>
</dbReference>
<reference evidence="6" key="1">
    <citation type="journal article" date="2018" name="Nat. Microbiol.">
        <title>Leveraging single-cell genomics to expand the fungal tree of life.</title>
        <authorList>
            <person name="Ahrendt S.R."/>
            <person name="Quandt C.A."/>
            <person name="Ciobanu D."/>
            <person name="Clum A."/>
            <person name="Salamov A."/>
            <person name="Andreopoulos B."/>
            <person name="Cheng J.F."/>
            <person name="Woyke T."/>
            <person name="Pelin A."/>
            <person name="Henrissat B."/>
            <person name="Reynolds N.K."/>
            <person name="Benny G.L."/>
            <person name="Smith M.E."/>
            <person name="James T.Y."/>
            <person name="Grigoriev I.V."/>
        </authorList>
    </citation>
    <scope>NUCLEOTIDE SEQUENCE [LARGE SCALE GENOMIC DNA]</scope>
    <source>
        <strain evidence="6">Benny S71-1</strain>
    </source>
</reference>
<comment type="subcellular location">
    <subcellularLocation>
        <location evidence="3">Nucleus</location>
    </subcellularLocation>
</comment>
<name>A0A4P9Z5Y6_9FUNG</name>
<gene>
    <name evidence="5" type="ORF">SYNPS1DRAFT_3055</name>
</gene>
<feature type="DNA-binding region" description="Fork-head" evidence="3">
    <location>
        <begin position="1"/>
        <end position="80"/>
    </location>
</feature>
<dbReference type="Pfam" id="PF00250">
    <property type="entry name" value="Forkhead"/>
    <property type="match status" value="1"/>
</dbReference>
<dbReference type="EMBL" id="KZ989138">
    <property type="protein sequence ID" value="RKP27888.1"/>
    <property type="molecule type" value="Genomic_DNA"/>
</dbReference>
<accession>A0A4P9Z5Y6</accession>
<dbReference type="GO" id="GO:0000981">
    <property type="term" value="F:DNA-binding transcription factor activity, RNA polymerase II-specific"/>
    <property type="evidence" value="ECO:0007669"/>
    <property type="project" value="TreeGrafter"/>
</dbReference>
<dbReference type="PANTHER" id="PTHR11829">
    <property type="entry name" value="FORKHEAD BOX PROTEIN"/>
    <property type="match status" value="1"/>
</dbReference>
<sequence length="80" mass="9273">KPNLSYRSLISQAIFLSQRGKLTLSSIYKSIAERHPYYRLSEHGWQNSIRHNLTLGECFVRVPREPGEGGKGSYWIIHKD</sequence>
<dbReference type="GO" id="GO:0005634">
    <property type="term" value="C:nucleus"/>
    <property type="evidence" value="ECO:0007669"/>
    <property type="project" value="UniProtKB-SubCell"/>
</dbReference>
<dbReference type="SUPFAM" id="SSF46785">
    <property type="entry name" value="Winged helix' DNA-binding domain"/>
    <property type="match status" value="1"/>
</dbReference>
<dbReference type="OrthoDB" id="5954824at2759"/>
<dbReference type="InterPro" id="IPR001766">
    <property type="entry name" value="Fork_head_dom"/>
</dbReference>
<evidence type="ECO:0000256" key="2">
    <source>
        <dbReference type="ARBA" id="ARBA00023242"/>
    </source>
</evidence>
<dbReference type="InterPro" id="IPR030456">
    <property type="entry name" value="TF_fork_head_CS_2"/>
</dbReference>
<dbReference type="Proteomes" id="UP000278143">
    <property type="component" value="Unassembled WGS sequence"/>
</dbReference>
<dbReference type="PANTHER" id="PTHR11829:SF343">
    <property type="entry name" value="FORK-HEAD DOMAIN-CONTAINING PROTEIN"/>
    <property type="match status" value="1"/>
</dbReference>
<protein>
    <recommendedName>
        <fullName evidence="4">Fork-head domain-containing protein</fullName>
    </recommendedName>
</protein>
<evidence type="ECO:0000259" key="4">
    <source>
        <dbReference type="PROSITE" id="PS50039"/>
    </source>
</evidence>
<dbReference type="InterPro" id="IPR036390">
    <property type="entry name" value="WH_DNA-bd_sf"/>
</dbReference>
<feature type="non-terminal residue" evidence="5">
    <location>
        <position position="1"/>
    </location>
</feature>
<feature type="non-terminal residue" evidence="5">
    <location>
        <position position="80"/>
    </location>
</feature>
<evidence type="ECO:0000313" key="5">
    <source>
        <dbReference type="EMBL" id="RKP27888.1"/>
    </source>
</evidence>
<feature type="domain" description="Fork-head" evidence="4">
    <location>
        <begin position="1"/>
        <end position="80"/>
    </location>
</feature>
<keyword evidence="6" id="KW-1185">Reference proteome</keyword>
<keyword evidence="1 3" id="KW-0238">DNA-binding</keyword>
<dbReference type="AlphaFoldDB" id="A0A4P9Z5Y6"/>
<dbReference type="InterPro" id="IPR050211">
    <property type="entry name" value="FOX_domain-containing"/>
</dbReference>
<evidence type="ECO:0000256" key="1">
    <source>
        <dbReference type="ARBA" id="ARBA00023125"/>
    </source>
</evidence>
<dbReference type="PROSITE" id="PS00658">
    <property type="entry name" value="FORK_HEAD_2"/>
    <property type="match status" value="1"/>
</dbReference>
<dbReference type="Gene3D" id="1.10.10.10">
    <property type="entry name" value="Winged helix-like DNA-binding domain superfamily/Winged helix DNA-binding domain"/>
    <property type="match status" value="1"/>
</dbReference>
<dbReference type="PRINTS" id="PR00053">
    <property type="entry name" value="FORKHEAD"/>
</dbReference>
<organism evidence="5 6">
    <name type="scientific">Syncephalis pseudoplumigaleata</name>
    <dbReference type="NCBI Taxonomy" id="1712513"/>
    <lineage>
        <taxon>Eukaryota</taxon>
        <taxon>Fungi</taxon>
        <taxon>Fungi incertae sedis</taxon>
        <taxon>Zoopagomycota</taxon>
        <taxon>Zoopagomycotina</taxon>
        <taxon>Zoopagomycetes</taxon>
        <taxon>Zoopagales</taxon>
        <taxon>Piptocephalidaceae</taxon>
        <taxon>Syncephalis</taxon>
    </lineage>
</organism>
<dbReference type="PROSITE" id="PS50039">
    <property type="entry name" value="FORK_HEAD_3"/>
    <property type="match status" value="1"/>
</dbReference>
<dbReference type="SMART" id="SM00339">
    <property type="entry name" value="FH"/>
    <property type="match status" value="1"/>
</dbReference>
<keyword evidence="2 3" id="KW-0539">Nucleus</keyword>
<dbReference type="FunFam" id="1.10.10.10:FF:000135">
    <property type="entry name" value="forkhead box protein G1"/>
    <property type="match status" value="1"/>
</dbReference>
<proteinExistence type="predicted"/>
<dbReference type="InterPro" id="IPR036388">
    <property type="entry name" value="WH-like_DNA-bd_sf"/>
</dbReference>
<evidence type="ECO:0000313" key="6">
    <source>
        <dbReference type="Proteomes" id="UP000278143"/>
    </source>
</evidence>
<evidence type="ECO:0000256" key="3">
    <source>
        <dbReference type="PROSITE-ProRule" id="PRU00089"/>
    </source>
</evidence>